<comment type="similarity">
    <text evidence="2">Belongs to the MscS (TC 1.A.23) family.</text>
</comment>
<feature type="domain" description="Mechanosensitive ion channel MscS" evidence="10">
    <location>
        <begin position="651"/>
        <end position="716"/>
    </location>
</feature>
<feature type="domain" description="Mechanosensitive ion channel MscS C-terminal" evidence="12">
    <location>
        <begin position="725"/>
        <end position="806"/>
    </location>
</feature>
<dbReference type="InterPro" id="IPR023408">
    <property type="entry name" value="MscS_beta-dom_sf"/>
</dbReference>
<dbReference type="InterPro" id="IPR011066">
    <property type="entry name" value="MscS_channel_C_sf"/>
</dbReference>
<dbReference type="Gene3D" id="1.10.287.1260">
    <property type="match status" value="1"/>
</dbReference>
<evidence type="ECO:0000256" key="8">
    <source>
        <dbReference type="SAM" id="Phobius"/>
    </source>
</evidence>
<protein>
    <submittedName>
        <fullName evidence="13">Uncharacterized protein</fullName>
    </submittedName>
</protein>
<dbReference type="SUPFAM" id="SSF50182">
    <property type="entry name" value="Sm-like ribonucleoproteins"/>
    <property type="match status" value="1"/>
</dbReference>
<dbReference type="PANTHER" id="PTHR30347:SF9">
    <property type="entry name" value="MINICONDUCTANCE MECHANOSENSITIVE CHANNEL MSCM"/>
    <property type="match status" value="1"/>
</dbReference>
<feature type="transmembrane region" description="Helical" evidence="8">
    <location>
        <begin position="334"/>
        <end position="355"/>
    </location>
</feature>
<feature type="transmembrane region" description="Helical" evidence="8">
    <location>
        <begin position="255"/>
        <end position="276"/>
    </location>
</feature>
<dbReference type="Pfam" id="PF12607">
    <property type="entry name" value="DUF3772"/>
    <property type="match status" value="1"/>
</dbReference>
<dbReference type="Pfam" id="PF21082">
    <property type="entry name" value="MS_channel_3rd"/>
    <property type="match status" value="1"/>
</dbReference>
<dbReference type="Proteomes" id="UP000051802">
    <property type="component" value="Unassembled WGS sequence"/>
</dbReference>
<feature type="transmembrane region" description="Helical" evidence="8">
    <location>
        <begin position="367"/>
        <end position="387"/>
    </location>
</feature>
<feature type="transmembrane region" description="Helical" evidence="8">
    <location>
        <begin position="633"/>
        <end position="651"/>
    </location>
</feature>
<dbReference type="OrthoDB" id="9799209at2"/>
<comment type="caution">
    <text evidence="13">The sequence shown here is derived from an EMBL/GenBank/DDBJ whole genome shotgun (WGS) entry which is preliminary data.</text>
</comment>
<feature type="compositionally biased region" description="Basic and acidic residues" evidence="7">
    <location>
        <begin position="827"/>
        <end position="837"/>
    </location>
</feature>
<keyword evidence="4 8" id="KW-0812">Transmembrane</keyword>
<reference evidence="13 14" key="1">
    <citation type="submission" date="2015-10" db="EMBL/GenBank/DDBJ databases">
        <title>Genome sequencing and analysis of members of genus Stenotrophomonas.</title>
        <authorList>
            <person name="Patil P.P."/>
            <person name="Midha S."/>
            <person name="Patil P.B."/>
        </authorList>
    </citation>
    <scope>NUCLEOTIDE SEQUENCE [LARGE SCALE GENOMIC DNA]</scope>
    <source>
        <strain evidence="13 14">JCM 16536</strain>
    </source>
</reference>
<dbReference type="EMBL" id="LLXU01000130">
    <property type="protein sequence ID" value="KRG37767.1"/>
    <property type="molecule type" value="Genomic_DNA"/>
</dbReference>
<dbReference type="RefSeq" id="WP_057649158.1">
    <property type="nucleotide sequence ID" value="NZ_LLXU01000130.1"/>
</dbReference>
<evidence type="ECO:0000256" key="2">
    <source>
        <dbReference type="ARBA" id="ARBA00008017"/>
    </source>
</evidence>
<dbReference type="SUPFAM" id="SSF82689">
    <property type="entry name" value="Mechanosensitive channel protein MscS (YggB), C-terminal domain"/>
    <property type="match status" value="1"/>
</dbReference>
<evidence type="ECO:0000256" key="7">
    <source>
        <dbReference type="SAM" id="MobiDB-lite"/>
    </source>
</evidence>
<evidence type="ECO:0000256" key="1">
    <source>
        <dbReference type="ARBA" id="ARBA00004651"/>
    </source>
</evidence>
<feature type="transmembrane region" description="Helical" evidence="8">
    <location>
        <begin position="567"/>
        <end position="588"/>
    </location>
</feature>
<evidence type="ECO:0000256" key="9">
    <source>
        <dbReference type="SAM" id="SignalP"/>
    </source>
</evidence>
<dbReference type="InterPro" id="IPR049278">
    <property type="entry name" value="MS_channel_C"/>
</dbReference>
<dbReference type="InterPro" id="IPR052702">
    <property type="entry name" value="MscS-like_channel"/>
</dbReference>
<evidence type="ECO:0000256" key="6">
    <source>
        <dbReference type="ARBA" id="ARBA00023136"/>
    </source>
</evidence>
<evidence type="ECO:0000259" key="12">
    <source>
        <dbReference type="Pfam" id="PF21082"/>
    </source>
</evidence>
<feature type="chain" id="PRO_5006390410" evidence="9">
    <location>
        <begin position="35"/>
        <end position="837"/>
    </location>
</feature>
<feature type="region of interest" description="Disordered" evidence="7">
    <location>
        <begin position="817"/>
        <end position="837"/>
    </location>
</feature>
<feature type="transmembrane region" description="Helical" evidence="8">
    <location>
        <begin position="437"/>
        <end position="459"/>
    </location>
</feature>
<dbReference type="Pfam" id="PF00924">
    <property type="entry name" value="MS_channel_2nd"/>
    <property type="match status" value="1"/>
</dbReference>
<dbReference type="InterPro" id="IPR011014">
    <property type="entry name" value="MscS_channel_TM-2"/>
</dbReference>
<comment type="subcellular location">
    <subcellularLocation>
        <location evidence="1">Cell membrane</location>
        <topology evidence="1">Multi-pass membrane protein</topology>
    </subcellularLocation>
</comment>
<organism evidence="13 14">
    <name type="scientific">Stenotrophomonas panacihumi</name>
    <dbReference type="NCBI Taxonomy" id="676599"/>
    <lineage>
        <taxon>Bacteria</taxon>
        <taxon>Pseudomonadati</taxon>
        <taxon>Pseudomonadota</taxon>
        <taxon>Gammaproteobacteria</taxon>
        <taxon>Lysobacterales</taxon>
        <taxon>Lysobacteraceae</taxon>
        <taxon>Stenotrophomonas</taxon>
    </lineage>
</organism>
<sequence>MHPSRKLSAIVHLSCRFWLLCCLALFAGAAWGQAQPDTSLADAQKLLDGAEDRLADVNKKLPATEAPEDFLKLNEQLASIQRDTQSAAQSLDAPLADVKARLEQLGAPPAAGTKESSDIANQRRDLTARQLKLDDARKRAELLGLDASQAATQLERIRSEKFSQDLTTRDASPLAPALWRQLAKAWPADATTLSGMARDASTTLRAAVSREGYGALVGGLIVALLLAFPVRIALRRLGRRLITSRGPGGRLRRSALAVWLMLVGTLSIGLAASAFAGALQAIEGIPESLLPLVEPFVQISYIAAFISALSGALMSRGQASWRLFTLDDATARRLLWHCHAAAWLAWLRFMAAQVLKVGQTSDILNQVLDATSALLYVALILSALATLTRSLRRTEHDPAMAGEAPEDSDPKAVTSTAKAPARNLTTRGGGVVALARILGYCAVLLALLAVLVGYFNFAVFVTRQIIWVALVWGAIALLLAFVDDLCMWMVRPGNRLSRALVGIGLRPSLLAQAGALVSAVIRVCLLVSGVTALLMPYGSNLSLFGNLFSALSTGLKLGNVRFAPTEILGALATLAIGWVLLQGAQQWLNKTYLPKTDLDVGARASVSAVVRYVGIVVVILWALAALGITAANLALVASALSVGIGFGLQAITQNFISGLILMAERPVRVGDWIRLGDQEGDVKRINVRATEIQIGDRSTLIVPNSELITKSVRNMTLSNPMGRVQLQFAVPLGTDMARVRELLLALYASHPKVLATPAPAVYIDAIANGQANFNSFLYVGSPRDAYSVRSELFFGLLAKMAEAGIALSSPQDIRVVPAPAQASSGPGHEEARSDSAE</sequence>
<feature type="transmembrane region" description="Helical" evidence="8">
    <location>
        <begin position="213"/>
        <end position="234"/>
    </location>
</feature>
<feature type="domain" description="DUF3772" evidence="11">
    <location>
        <begin position="137"/>
        <end position="197"/>
    </location>
</feature>
<feature type="transmembrane region" description="Helical" evidence="8">
    <location>
        <begin position="465"/>
        <end position="488"/>
    </location>
</feature>
<evidence type="ECO:0000259" key="10">
    <source>
        <dbReference type="Pfam" id="PF00924"/>
    </source>
</evidence>
<dbReference type="InterPro" id="IPR022249">
    <property type="entry name" value="DUF3772"/>
</dbReference>
<dbReference type="AlphaFoldDB" id="A0A0R0A8X3"/>
<feature type="transmembrane region" description="Helical" evidence="8">
    <location>
        <begin position="608"/>
        <end position="626"/>
    </location>
</feature>
<keyword evidence="6 8" id="KW-0472">Membrane</keyword>
<feature type="signal peptide" evidence="9">
    <location>
        <begin position="1"/>
        <end position="34"/>
    </location>
</feature>
<evidence type="ECO:0000256" key="5">
    <source>
        <dbReference type="ARBA" id="ARBA00022989"/>
    </source>
</evidence>
<feature type="region of interest" description="Disordered" evidence="7">
    <location>
        <begin position="398"/>
        <end position="417"/>
    </location>
</feature>
<feature type="transmembrane region" description="Helical" evidence="8">
    <location>
        <begin position="509"/>
        <end position="531"/>
    </location>
</feature>
<feature type="transmembrane region" description="Helical" evidence="8">
    <location>
        <begin position="296"/>
        <end position="314"/>
    </location>
</feature>
<dbReference type="SUPFAM" id="SSF82861">
    <property type="entry name" value="Mechanosensitive channel protein MscS (YggB), transmembrane region"/>
    <property type="match status" value="1"/>
</dbReference>
<evidence type="ECO:0000313" key="13">
    <source>
        <dbReference type="EMBL" id="KRG37767.1"/>
    </source>
</evidence>
<dbReference type="Gene3D" id="3.30.70.100">
    <property type="match status" value="1"/>
</dbReference>
<dbReference type="GO" id="GO:0005886">
    <property type="term" value="C:plasma membrane"/>
    <property type="evidence" value="ECO:0007669"/>
    <property type="project" value="UniProtKB-SubCell"/>
</dbReference>
<evidence type="ECO:0000256" key="3">
    <source>
        <dbReference type="ARBA" id="ARBA00022475"/>
    </source>
</evidence>
<dbReference type="PANTHER" id="PTHR30347">
    <property type="entry name" value="POTASSIUM CHANNEL RELATED"/>
    <property type="match status" value="1"/>
</dbReference>
<keyword evidence="3" id="KW-1003">Cell membrane</keyword>
<gene>
    <name evidence="13" type="ORF">ARC20_16205</name>
</gene>
<keyword evidence="5 8" id="KW-1133">Transmembrane helix</keyword>
<name>A0A0R0A8X3_9GAMM</name>
<dbReference type="InterPro" id="IPR010920">
    <property type="entry name" value="LSM_dom_sf"/>
</dbReference>
<accession>A0A0R0A8X3</accession>
<dbReference type="Gene3D" id="2.30.30.60">
    <property type="match status" value="1"/>
</dbReference>
<dbReference type="GO" id="GO:0008381">
    <property type="term" value="F:mechanosensitive monoatomic ion channel activity"/>
    <property type="evidence" value="ECO:0007669"/>
    <property type="project" value="UniProtKB-ARBA"/>
</dbReference>
<evidence type="ECO:0000313" key="14">
    <source>
        <dbReference type="Proteomes" id="UP000051802"/>
    </source>
</evidence>
<keyword evidence="9" id="KW-0732">Signal</keyword>
<evidence type="ECO:0000256" key="4">
    <source>
        <dbReference type="ARBA" id="ARBA00022692"/>
    </source>
</evidence>
<evidence type="ECO:0000259" key="11">
    <source>
        <dbReference type="Pfam" id="PF12607"/>
    </source>
</evidence>
<keyword evidence="14" id="KW-1185">Reference proteome</keyword>
<dbReference type="InterPro" id="IPR006685">
    <property type="entry name" value="MscS_channel_2nd"/>
</dbReference>
<proteinExistence type="inferred from homology"/>
<dbReference type="STRING" id="676599.ARC20_16205"/>